<dbReference type="AlphaFoldDB" id="A0AAD1NV63"/>
<sequence length="445" mass="47812">MSHVTLIGLERYRRDIGPLTSWGLSILVVVEAFADFRHGLTSPPWIVSSYLIVDVLVILACGPALWLRRHELGPAGRWILGGALGLMMWAIASASMCPLPRLGMEPVTRSLLVMAPLTAVVTLLAGLSVAAGLTIGSSQRVVIERLWWPAVVMTCASYLQWPRAMKVHGSARLATGMGGSAVLHVALLLACGVLVAAALAGYQRVASGVLAVGALVAVILTGSRAGLACATLFVLGCAIGSVVWRRSWVARGAGHGRVVWGGLAALAVVVVGMVVLVPGLRRMLNPSDPMRSRTLRTGIEVWSSDLNHVFFGFGSGRLWPWYLYDSHARREPWRGLMMTEWGPTLTSAHSTVLAVLVELGLLGLVLLIPVLLVPVVELVRHLLDGICSSAEVVLRWAVVATLPAFLLDTYLIKNFGVSMWWWAVALSVVVWSDQRPPSTSRQNSG</sequence>
<dbReference type="GO" id="GO:0016020">
    <property type="term" value="C:membrane"/>
    <property type="evidence" value="ECO:0007669"/>
    <property type="project" value="UniProtKB-SubCell"/>
</dbReference>
<feature type="transmembrane region" description="Helical" evidence="5">
    <location>
        <begin position="78"/>
        <end position="99"/>
    </location>
</feature>
<keyword evidence="4 5" id="KW-0472">Membrane</keyword>
<keyword evidence="3 5" id="KW-1133">Transmembrane helix</keyword>
<evidence type="ECO:0000256" key="4">
    <source>
        <dbReference type="ARBA" id="ARBA00023136"/>
    </source>
</evidence>
<evidence type="ECO:0000256" key="1">
    <source>
        <dbReference type="ARBA" id="ARBA00004141"/>
    </source>
</evidence>
<gene>
    <name evidence="7" type="ORF">KB1_01310</name>
</gene>
<evidence type="ECO:0000313" key="8">
    <source>
        <dbReference type="Proteomes" id="UP000825072"/>
    </source>
</evidence>
<comment type="subcellular location">
    <subcellularLocation>
        <location evidence="1">Membrane</location>
        <topology evidence="1">Multi-pass membrane protein</topology>
    </subcellularLocation>
</comment>
<feature type="domain" description="O-antigen ligase-related" evidence="6">
    <location>
        <begin position="210"/>
        <end position="368"/>
    </location>
</feature>
<dbReference type="GeneID" id="92881746"/>
<dbReference type="RefSeq" id="WP_172623604.1">
    <property type="nucleotide sequence ID" value="NZ_AP024747.1"/>
</dbReference>
<evidence type="ECO:0000256" key="5">
    <source>
        <dbReference type="SAM" id="Phobius"/>
    </source>
</evidence>
<dbReference type="InterPro" id="IPR051533">
    <property type="entry name" value="WaaL-like"/>
</dbReference>
<feature type="transmembrane region" description="Helical" evidence="5">
    <location>
        <begin position="46"/>
        <end position="66"/>
    </location>
</feature>
<dbReference type="PANTHER" id="PTHR37422">
    <property type="entry name" value="TEICHURONIC ACID BIOSYNTHESIS PROTEIN TUAE"/>
    <property type="match status" value="1"/>
</dbReference>
<feature type="transmembrane region" description="Helical" evidence="5">
    <location>
        <begin position="258"/>
        <end position="280"/>
    </location>
</feature>
<reference evidence="7" key="1">
    <citation type="submission" date="2021-06" db="EMBL/GenBank/DDBJ databases">
        <title>Genome sequence of Cutibacterium modestum strain KB17-24694.</title>
        <authorList>
            <person name="Dekio I."/>
            <person name="Asahina A."/>
            <person name="Nishida M."/>
        </authorList>
    </citation>
    <scope>NUCLEOTIDE SEQUENCE</scope>
    <source>
        <strain evidence="7">KB17-24694</strain>
    </source>
</reference>
<feature type="transmembrane region" description="Helical" evidence="5">
    <location>
        <begin position="145"/>
        <end position="161"/>
    </location>
</feature>
<evidence type="ECO:0000256" key="3">
    <source>
        <dbReference type="ARBA" id="ARBA00022989"/>
    </source>
</evidence>
<feature type="transmembrane region" description="Helical" evidence="5">
    <location>
        <begin position="352"/>
        <end position="373"/>
    </location>
</feature>
<dbReference type="InterPro" id="IPR007016">
    <property type="entry name" value="O-antigen_ligase-rel_domated"/>
</dbReference>
<evidence type="ECO:0000259" key="6">
    <source>
        <dbReference type="Pfam" id="PF04932"/>
    </source>
</evidence>
<dbReference type="Pfam" id="PF04932">
    <property type="entry name" value="Wzy_C"/>
    <property type="match status" value="1"/>
</dbReference>
<feature type="transmembrane region" description="Helical" evidence="5">
    <location>
        <begin position="111"/>
        <end position="133"/>
    </location>
</feature>
<evidence type="ECO:0000313" key="7">
    <source>
        <dbReference type="EMBL" id="BCY24141.1"/>
    </source>
</evidence>
<proteinExistence type="predicted"/>
<evidence type="ECO:0000256" key="2">
    <source>
        <dbReference type="ARBA" id="ARBA00022692"/>
    </source>
</evidence>
<name>A0AAD1NV63_9ACTN</name>
<feature type="transmembrane region" description="Helical" evidence="5">
    <location>
        <begin position="202"/>
        <end position="220"/>
    </location>
</feature>
<organism evidence="7 8">
    <name type="scientific">Cutibacterium modestum</name>
    <dbReference type="NCBI Taxonomy" id="2559073"/>
    <lineage>
        <taxon>Bacteria</taxon>
        <taxon>Bacillati</taxon>
        <taxon>Actinomycetota</taxon>
        <taxon>Actinomycetes</taxon>
        <taxon>Propionibacteriales</taxon>
        <taxon>Propionibacteriaceae</taxon>
        <taxon>Cutibacterium</taxon>
    </lineage>
</organism>
<dbReference type="Proteomes" id="UP000825072">
    <property type="component" value="Chromosome 1"/>
</dbReference>
<accession>A0AAD1NV63</accession>
<protein>
    <recommendedName>
        <fullName evidence="6">O-antigen ligase-related domain-containing protein</fullName>
    </recommendedName>
</protein>
<dbReference type="PANTHER" id="PTHR37422:SF23">
    <property type="entry name" value="TEICHURONIC ACID BIOSYNTHESIS PROTEIN TUAE"/>
    <property type="match status" value="1"/>
</dbReference>
<keyword evidence="2 5" id="KW-0812">Transmembrane</keyword>
<feature type="transmembrane region" description="Helical" evidence="5">
    <location>
        <begin position="173"/>
        <end position="196"/>
    </location>
</feature>
<dbReference type="EMBL" id="AP024747">
    <property type="protein sequence ID" value="BCY24141.1"/>
    <property type="molecule type" value="Genomic_DNA"/>
</dbReference>